<dbReference type="Proteomes" id="UP000318102">
    <property type="component" value="Unassembled WGS sequence"/>
</dbReference>
<dbReference type="AlphaFoldDB" id="A0A559IIL4"/>
<dbReference type="InterPro" id="IPR055171">
    <property type="entry name" value="GT-D-like"/>
</dbReference>
<comment type="caution">
    <text evidence="2">The sequence shown here is derived from an EMBL/GenBank/DDBJ whole genome shotgun (WGS) entry which is preliminary data.</text>
</comment>
<keyword evidence="3" id="KW-1185">Reference proteome</keyword>
<organism evidence="2 3">
    <name type="scientific">Paenibacillus agilis</name>
    <dbReference type="NCBI Taxonomy" id="3020863"/>
    <lineage>
        <taxon>Bacteria</taxon>
        <taxon>Bacillati</taxon>
        <taxon>Bacillota</taxon>
        <taxon>Bacilli</taxon>
        <taxon>Bacillales</taxon>
        <taxon>Paenibacillaceae</taxon>
        <taxon>Paenibacillus</taxon>
    </lineage>
</organism>
<protein>
    <submittedName>
        <fullName evidence="2">Succinyl-CoA synthetase</fullName>
    </submittedName>
</protein>
<dbReference type="NCBIfam" id="NF040628">
    <property type="entry name" value="GT-D_rel"/>
    <property type="match status" value="1"/>
</dbReference>
<evidence type="ECO:0000259" key="1">
    <source>
        <dbReference type="Pfam" id="PF22882"/>
    </source>
</evidence>
<dbReference type="OrthoDB" id="2655332at2"/>
<accession>A0A559IIL4</accession>
<dbReference type="EMBL" id="VNJK01000004">
    <property type="protein sequence ID" value="TVX87293.1"/>
    <property type="molecule type" value="Genomic_DNA"/>
</dbReference>
<feature type="domain" description="GT-D fold-like" evidence="1">
    <location>
        <begin position="62"/>
        <end position="268"/>
    </location>
</feature>
<dbReference type="InterPro" id="IPR049785">
    <property type="entry name" value="GT-D-like_firm"/>
</dbReference>
<evidence type="ECO:0000313" key="2">
    <source>
        <dbReference type="EMBL" id="TVX87293.1"/>
    </source>
</evidence>
<dbReference type="Pfam" id="PF22882">
    <property type="entry name" value="GT-D-like"/>
    <property type="match status" value="1"/>
</dbReference>
<name>A0A559IIL4_9BACL</name>
<sequence>MESEKSYRKAYRKGKYDGGEALLSKLIPEHLILPDISLEHIIALGFEQVKHLLLPLTDPFVIFVEMKQALLEGRPLSVVRLGDGELLALAHDRLISSQEIRDHSPFVATSGLTVPDHAGREALAESVRKATYVGVPISRLPYFQGLLYPVCREYGLSLQHMRITYSTVNYLIAQLGYLQQLLQGRNVLLIGNAAQELRKVLSKRGVIISGMIASVSGMKDIPRVMREAASIPFDIALVSAGIPAVIIAERIASELGKVALDFGHLANRLAEGELSF</sequence>
<evidence type="ECO:0000313" key="3">
    <source>
        <dbReference type="Proteomes" id="UP000318102"/>
    </source>
</evidence>
<gene>
    <name evidence="2" type="ORF">FPZ44_22070</name>
</gene>
<proteinExistence type="predicted"/>
<reference evidence="2 3" key="1">
    <citation type="submission" date="2019-07" db="EMBL/GenBank/DDBJ databases">
        <authorList>
            <person name="Kim J."/>
        </authorList>
    </citation>
    <scope>NUCLEOTIDE SEQUENCE [LARGE SCALE GENOMIC DNA]</scope>
    <source>
        <strain evidence="2 3">N4</strain>
    </source>
</reference>